<protein>
    <submittedName>
        <fullName evidence="1">Uncharacterized protein</fullName>
    </submittedName>
</protein>
<sequence length="46" mass="5503">MSKVRPTYKSTEAVKQCLHHVLLGRALCRLLSFFFLRYRSQYLQVN</sequence>
<evidence type="ECO:0000313" key="1">
    <source>
        <dbReference type="EMBL" id="JAD43470.1"/>
    </source>
</evidence>
<organism evidence="1">
    <name type="scientific">Arundo donax</name>
    <name type="common">Giant reed</name>
    <name type="synonym">Donax arundinaceus</name>
    <dbReference type="NCBI Taxonomy" id="35708"/>
    <lineage>
        <taxon>Eukaryota</taxon>
        <taxon>Viridiplantae</taxon>
        <taxon>Streptophyta</taxon>
        <taxon>Embryophyta</taxon>
        <taxon>Tracheophyta</taxon>
        <taxon>Spermatophyta</taxon>
        <taxon>Magnoliopsida</taxon>
        <taxon>Liliopsida</taxon>
        <taxon>Poales</taxon>
        <taxon>Poaceae</taxon>
        <taxon>PACMAD clade</taxon>
        <taxon>Arundinoideae</taxon>
        <taxon>Arundineae</taxon>
        <taxon>Arundo</taxon>
    </lineage>
</organism>
<dbReference type="EMBL" id="GBRH01254425">
    <property type="protein sequence ID" value="JAD43470.1"/>
    <property type="molecule type" value="Transcribed_RNA"/>
</dbReference>
<accession>A0A0A9A381</accession>
<name>A0A0A9A381_ARUDO</name>
<reference evidence="1" key="1">
    <citation type="submission" date="2014-09" db="EMBL/GenBank/DDBJ databases">
        <authorList>
            <person name="Magalhaes I.L.F."/>
            <person name="Oliveira U."/>
            <person name="Santos F.R."/>
            <person name="Vidigal T.H.D.A."/>
            <person name="Brescovit A.D."/>
            <person name="Santos A.J."/>
        </authorList>
    </citation>
    <scope>NUCLEOTIDE SEQUENCE</scope>
    <source>
        <tissue evidence="1">Shoot tissue taken approximately 20 cm above the soil surface</tissue>
    </source>
</reference>
<dbReference type="AlphaFoldDB" id="A0A0A9A381"/>
<proteinExistence type="predicted"/>
<reference evidence="1" key="2">
    <citation type="journal article" date="2015" name="Data Brief">
        <title>Shoot transcriptome of the giant reed, Arundo donax.</title>
        <authorList>
            <person name="Barrero R.A."/>
            <person name="Guerrero F.D."/>
            <person name="Moolhuijzen P."/>
            <person name="Goolsby J.A."/>
            <person name="Tidwell J."/>
            <person name="Bellgard S.E."/>
            <person name="Bellgard M.I."/>
        </authorList>
    </citation>
    <scope>NUCLEOTIDE SEQUENCE</scope>
    <source>
        <tissue evidence="1">Shoot tissue taken approximately 20 cm above the soil surface</tissue>
    </source>
</reference>